<evidence type="ECO:0000313" key="2">
    <source>
        <dbReference type="EMBL" id="KAL1498761.1"/>
    </source>
</evidence>
<reference evidence="2 3" key="1">
    <citation type="journal article" date="2024" name="Science">
        <title>Giant polyketide synthase enzymes in the biosynthesis of giant marine polyether toxins.</title>
        <authorList>
            <person name="Fallon T.R."/>
            <person name="Shende V.V."/>
            <person name="Wierzbicki I.H."/>
            <person name="Pendleton A.L."/>
            <person name="Watervoot N.F."/>
            <person name="Auber R.P."/>
            <person name="Gonzalez D.J."/>
            <person name="Wisecaver J.H."/>
            <person name="Moore B.S."/>
        </authorList>
    </citation>
    <scope>NUCLEOTIDE SEQUENCE [LARGE SCALE GENOMIC DNA]</scope>
    <source>
        <strain evidence="2 3">12B1</strain>
    </source>
</reference>
<dbReference type="InterPro" id="IPR043137">
    <property type="entry name" value="GGT_ssub_C"/>
</dbReference>
<organism evidence="2 3">
    <name type="scientific">Prymnesium parvum</name>
    <name type="common">Toxic golden alga</name>
    <dbReference type="NCBI Taxonomy" id="97485"/>
    <lineage>
        <taxon>Eukaryota</taxon>
        <taxon>Haptista</taxon>
        <taxon>Haptophyta</taxon>
        <taxon>Prymnesiophyceae</taxon>
        <taxon>Prymnesiales</taxon>
        <taxon>Prymnesiaceae</taxon>
        <taxon>Prymnesium</taxon>
    </lineage>
</organism>
<dbReference type="PRINTS" id="PR01210">
    <property type="entry name" value="GGTRANSPTASE"/>
</dbReference>
<dbReference type="SUPFAM" id="SSF56235">
    <property type="entry name" value="N-terminal nucleophile aminohydrolases (Ntn hydrolases)"/>
    <property type="match status" value="1"/>
</dbReference>
<name>A0AB34IIN1_PRYPA</name>
<dbReference type="Proteomes" id="UP001515480">
    <property type="component" value="Unassembled WGS sequence"/>
</dbReference>
<dbReference type="EMBL" id="JBGBPQ010000027">
    <property type="protein sequence ID" value="KAL1498761.1"/>
    <property type="molecule type" value="Genomic_DNA"/>
</dbReference>
<dbReference type="PANTHER" id="PTHR43881:SF1">
    <property type="entry name" value="GAMMA-GLUTAMYLTRANSPEPTIDASE (AFU_ORTHOLOGUE AFUA_4G13580)"/>
    <property type="match status" value="1"/>
</dbReference>
<dbReference type="Gene3D" id="3.60.20.40">
    <property type="match status" value="1"/>
</dbReference>
<proteinExistence type="predicted"/>
<dbReference type="Gene3D" id="1.10.246.130">
    <property type="match status" value="1"/>
</dbReference>
<sequence length="582" mass="60644">MPPPATSAPPPTPPPTPQQSTYADRPSDLTFTSRRSPVLASRGLVACSQPLAAEAGLSILKAGGNAVDAAVAMAAALAVTEPCSTGLGGDCFLLYYDGAAVHSLNGSGRSPAALSAAIVRRDCAVEGHAMPFTHAHTVTVPGACAGWCDALDKWGSLPLSTVLAPAIRLAEDGFPVAPIAAYHWQLQAPLLLRHSRLAAAAPAELLLADAAAPHGARAPRVGEIWRNPPLAATLRLVAAGGKRAFYRGAPAAAIAALVGEAGGVMAEADLAAHAEAPSTPPPLAVRFCGVEVHEAPPNGSGVAALLALRLLDGMAPHPRDEAHNSAAYLHLLIEAMRLAFADTRWYVTDPEHCSIPLEELLSEEYAAERRKLINPHAAAVDVRKGSPVVGSDTVSFQVVDANGHAVSMANSNYAGFGTGLVPKGCGFSLQNRGANFSLEPGHPNELRPSKRPYHTILPAIATKDGELYASFSNMGGFMQPQGHVQLMMNLLAFGMEPQAAVDAPRFCIGGISNGSEGSGEVLLEEGIAPAVAEELRRMGHNVRLVHGHERAVFGRAQIIQRHRNGCLWAGSDGRADGMALGW</sequence>
<dbReference type="Pfam" id="PF01019">
    <property type="entry name" value="G_glu_transpept"/>
    <property type="match status" value="1"/>
</dbReference>
<evidence type="ECO:0000313" key="3">
    <source>
        <dbReference type="Proteomes" id="UP001515480"/>
    </source>
</evidence>
<accession>A0AB34IIN1</accession>
<dbReference type="InterPro" id="IPR052896">
    <property type="entry name" value="GGT-like_enzyme"/>
</dbReference>
<feature type="region of interest" description="Disordered" evidence="1">
    <location>
        <begin position="1"/>
        <end position="26"/>
    </location>
</feature>
<dbReference type="InterPro" id="IPR043138">
    <property type="entry name" value="GGT_lsub"/>
</dbReference>
<dbReference type="AlphaFoldDB" id="A0AB34IIN1"/>
<evidence type="ECO:0000256" key="1">
    <source>
        <dbReference type="SAM" id="MobiDB-lite"/>
    </source>
</evidence>
<evidence type="ECO:0008006" key="4">
    <source>
        <dbReference type="Google" id="ProtNLM"/>
    </source>
</evidence>
<comment type="caution">
    <text evidence="2">The sequence shown here is derived from an EMBL/GenBank/DDBJ whole genome shotgun (WGS) entry which is preliminary data.</text>
</comment>
<feature type="compositionally biased region" description="Pro residues" evidence="1">
    <location>
        <begin position="1"/>
        <end position="17"/>
    </location>
</feature>
<keyword evidence="3" id="KW-1185">Reference proteome</keyword>
<gene>
    <name evidence="2" type="ORF">AB1Y20_014070</name>
</gene>
<dbReference type="InterPro" id="IPR029055">
    <property type="entry name" value="Ntn_hydrolases_N"/>
</dbReference>
<protein>
    <recommendedName>
        <fullName evidence="4">Gamma-glutamyltransferase</fullName>
    </recommendedName>
</protein>
<dbReference type="PANTHER" id="PTHR43881">
    <property type="entry name" value="GAMMA-GLUTAMYLTRANSPEPTIDASE (AFU_ORTHOLOGUE AFUA_4G13580)"/>
    <property type="match status" value="1"/>
</dbReference>